<gene>
    <name evidence="1" type="ORF">E8P82_00100</name>
</gene>
<proteinExistence type="predicted"/>
<dbReference type="InterPro" id="IPR029055">
    <property type="entry name" value="Ntn_hydrolases_N"/>
</dbReference>
<name>A0A4S5E9J0_9MICC</name>
<dbReference type="EMBL" id="SSWH01000001">
    <property type="protein sequence ID" value="THJ68361.1"/>
    <property type="molecule type" value="Genomic_DNA"/>
</dbReference>
<dbReference type="RefSeq" id="WP_136452464.1">
    <property type="nucleotide sequence ID" value="NZ_SSWH01000001.1"/>
</dbReference>
<dbReference type="SUPFAM" id="SSF56235">
    <property type="entry name" value="N-terminal nucleophile aminohydrolases (Ntn hydrolases)"/>
    <property type="match status" value="1"/>
</dbReference>
<dbReference type="Gene3D" id="3.60.20.10">
    <property type="entry name" value="Glutamine Phosphoribosylpyrophosphate, subunit 1, domain 1"/>
    <property type="match status" value="1"/>
</dbReference>
<sequence>MTFSIVAVDAQSGELGVAVQSKFLAVGALVPYAAAGVGAIASQAFVDVTIGSRGLDLLREGVSPEDCVERLLHDDPLREQRQFGMVSADGRSAAFTGQECFDHASSLLGDGFAAQGNILAGRAVVEGLAAGFQARPQEPLVTRLIDALERAQQAGGDQRGQQSAALLVVKEGGGYGGNHDRMLDLRVDDHPEPITELRRLHGLHDFYFQRADPATALPLDGALRAEVLGLLGKHDVAVGQDVEKALFEYFGRENLEERWLGAERIDPVVLEHLRSQTR</sequence>
<evidence type="ECO:0000313" key="1">
    <source>
        <dbReference type="EMBL" id="THJ68361.1"/>
    </source>
</evidence>
<dbReference type="OrthoDB" id="9790012at2"/>
<dbReference type="PANTHER" id="PTHR39328:SF1">
    <property type="entry name" value="BLL2871 PROTEIN"/>
    <property type="match status" value="1"/>
</dbReference>
<dbReference type="Proteomes" id="UP000305233">
    <property type="component" value="Unassembled WGS sequence"/>
</dbReference>
<keyword evidence="2" id="KW-1185">Reference proteome</keyword>
<comment type="caution">
    <text evidence="1">The sequence shown here is derived from an EMBL/GenBank/DDBJ whole genome shotgun (WGS) entry which is preliminary data.</text>
</comment>
<dbReference type="PANTHER" id="PTHR39328">
    <property type="entry name" value="BLL2871 PROTEIN"/>
    <property type="match status" value="1"/>
</dbReference>
<protein>
    <submittedName>
        <fullName evidence="1">DUF1028 domain-containing protein</fullName>
    </submittedName>
</protein>
<reference evidence="1 2" key="1">
    <citation type="submission" date="2019-04" db="EMBL/GenBank/DDBJ databases">
        <authorList>
            <person name="Liu Q."/>
            <person name="Xin Y.-H."/>
        </authorList>
    </citation>
    <scope>NUCLEOTIDE SEQUENCE [LARGE SCALE GENOMIC DNA]</scope>
    <source>
        <strain evidence="1 2">AM23</strain>
    </source>
</reference>
<organism evidence="1 2">
    <name type="scientific">Arthrobacter echini</name>
    <dbReference type="NCBI Taxonomy" id="1529066"/>
    <lineage>
        <taxon>Bacteria</taxon>
        <taxon>Bacillati</taxon>
        <taxon>Actinomycetota</taxon>
        <taxon>Actinomycetes</taxon>
        <taxon>Micrococcales</taxon>
        <taxon>Micrococcaceae</taxon>
        <taxon>Arthrobacter</taxon>
    </lineage>
</organism>
<dbReference type="Pfam" id="PF06267">
    <property type="entry name" value="DUF1028"/>
    <property type="match status" value="1"/>
</dbReference>
<dbReference type="InterPro" id="IPR010430">
    <property type="entry name" value="DUF1028"/>
</dbReference>
<evidence type="ECO:0000313" key="2">
    <source>
        <dbReference type="Proteomes" id="UP000305233"/>
    </source>
</evidence>
<accession>A0A4S5E9J0</accession>
<dbReference type="AlphaFoldDB" id="A0A4S5E9J0"/>